<evidence type="ECO:0000313" key="10">
    <source>
        <dbReference type="EMBL" id="OPA80920.1"/>
    </source>
</evidence>
<dbReference type="CDD" id="cd04724">
    <property type="entry name" value="Tryptophan_synthase_alpha"/>
    <property type="match status" value="1"/>
</dbReference>
<keyword evidence="7" id="KW-0456">Lyase</keyword>
<dbReference type="RefSeq" id="WP_078496644.1">
    <property type="nucleotide sequence ID" value="NZ_MSZX01000001.1"/>
</dbReference>
<evidence type="ECO:0000256" key="8">
    <source>
        <dbReference type="ARBA" id="ARBA00049047"/>
    </source>
</evidence>
<comment type="catalytic activity">
    <reaction evidence="8">
        <text>(1S,2R)-1-C-(indol-3-yl)glycerol 3-phosphate + L-serine = D-glyceraldehyde 3-phosphate + L-tryptophan + H2O</text>
        <dbReference type="Rhea" id="RHEA:10532"/>
        <dbReference type="ChEBI" id="CHEBI:15377"/>
        <dbReference type="ChEBI" id="CHEBI:33384"/>
        <dbReference type="ChEBI" id="CHEBI:57912"/>
        <dbReference type="ChEBI" id="CHEBI:58866"/>
        <dbReference type="ChEBI" id="CHEBI:59776"/>
        <dbReference type="EC" id="4.2.1.20"/>
    </reaction>
</comment>
<dbReference type="InterPro" id="IPR002028">
    <property type="entry name" value="Trp_synthase_suA"/>
</dbReference>
<comment type="caution">
    <text evidence="10">The sequence shown here is derived from an EMBL/GenBank/DDBJ whole genome shotgun (WGS) entry which is preliminary data.</text>
</comment>
<dbReference type="EC" id="4.2.1.20" evidence="3"/>
<proteinExistence type="inferred from homology"/>
<keyword evidence="11" id="KW-1185">Reference proteome</keyword>
<dbReference type="PANTHER" id="PTHR43406:SF1">
    <property type="entry name" value="TRYPTOPHAN SYNTHASE ALPHA CHAIN, CHLOROPLASTIC"/>
    <property type="match status" value="1"/>
</dbReference>
<keyword evidence="6" id="KW-0057">Aromatic amino acid biosynthesis</keyword>
<evidence type="ECO:0000256" key="3">
    <source>
        <dbReference type="ARBA" id="ARBA00012043"/>
    </source>
</evidence>
<evidence type="ECO:0000256" key="6">
    <source>
        <dbReference type="ARBA" id="ARBA00023141"/>
    </source>
</evidence>
<dbReference type="UniPathway" id="UPA00035">
    <property type="reaction ID" value="UER00044"/>
</dbReference>
<evidence type="ECO:0000256" key="2">
    <source>
        <dbReference type="ARBA" id="ARBA00011270"/>
    </source>
</evidence>
<dbReference type="PANTHER" id="PTHR43406">
    <property type="entry name" value="TRYPTOPHAN SYNTHASE, ALPHA CHAIN"/>
    <property type="match status" value="1"/>
</dbReference>
<evidence type="ECO:0000256" key="7">
    <source>
        <dbReference type="ARBA" id="ARBA00023239"/>
    </source>
</evidence>
<dbReference type="Pfam" id="PF00290">
    <property type="entry name" value="Trp_syntA"/>
    <property type="match status" value="1"/>
</dbReference>
<keyword evidence="4" id="KW-0028">Amino-acid biosynthesis</keyword>
<dbReference type="AlphaFoldDB" id="A0A1T2XM13"/>
<comment type="pathway">
    <text evidence="1">Amino-acid biosynthesis; L-tryptophan biosynthesis; L-tryptophan from chorismate: step 5/5.</text>
</comment>
<dbReference type="OrthoDB" id="9804578at2"/>
<dbReference type="InterPro" id="IPR011060">
    <property type="entry name" value="RibuloseP-bd_barrel"/>
</dbReference>
<name>A0A1T2XM13_9BACL</name>
<dbReference type="SUPFAM" id="SSF51366">
    <property type="entry name" value="Ribulose-phoshate binding barrel"/>
    <property type="match status" value="1"/>
</dbReference>
<evidence type="ECO:0000256" key="4">
    <source>
        <dbReference type="ARBA" id="ARBA00022605"/>
    </source>
</evidence>
<dbReference type="EMBL" id="MSZX01000001">
    <property type="protein sequence ID" value="OPA80920.1"/>
    <property type="molecule type" value="Genomic_DNA"/>
</dbReference>
<dbReference type="Gene3D" id="3.20.20.70">
    <property type="entry name" value="Aldolase class I"/>
    <property type="match status" value="1"/>
</dbReference>
<evidence type="ECO:0000313" key="11">
    <source>
        <dbReference type="Proteomes" id="UP000190188"/>
    </source>
</evidence>
<dbReference type="InterPro" id="IPR013785">
    <property type="entry name" value="Aldolase_TIM"/>
</dbReference>
<evidence type="ECO:0000256" key="1">
    <source>
        <dbReference type="ARBA" id="ARBA00004733"/>
    </source>
</evidence>
<protein>
    <recommendedName>
        <fullName evidence="3">tryptophan synthase</fullName>
        <ecNumber evidence="3">4.2.1.20</ecNumber>
    </recommendedName>
</protein>
<evidence type="ECO:0000256" key="9">
    <source>
        <dbReference type="RuleBase" id="RU003662"/>
    </source>
</evidence>
<gene>
    <name evidence="10" type="ORF">BVG16_00795</name>
</gene>
<accession>A0A1T2XM13</accession>
<evidence type="ECO:0000256" key="5">
    <source>
        <dbReference type="ARBA" id="ARBA00022822"/>
    </source>
</evidence>
<comment type="subunit">
    <text evidence="2">Tetramer of two alpha and two beta chains.</text>
</comment>
<sequence length="275" mass="30650">MTTFFYSKRNLQSWQRIGEEKEALLIGYFVAGDPDMEKSIEIARDSVTAGIDILEIGIPSENPFLDGAVIQRGHARVQHLSDEAHDHGWLLTYMRRLRQEVDRPIWAMGYKKELLEEGIAYQLAEEGLIDGLVMPDTNIEEQKKVQAKVAPFGVDIVGFVNNAISDEDMETVCQSLNILYAQLYTGATGNPLASSSNNLADLYDKARTFTDSAMIVAGFGLRSPERVKYVIDSGFEGAVVGSVLVARCENGEQDYLYRLIADMKQNTAIEELGRE</sequence>
<dbReference type="NCBIfam" id="TIGR00262">
    <property type="entry name" value="trpA"/>
    <property type="match status" value="1"/>
</dbReference>
<organism evidence="10 11">
    <name type="scientific">Paenibacillus selenitireducens</name>
    <dbReference type="NCBI Taxonomy" id="1324314"/>
    <lineage>
        <taxon>Bacteria</taxon>
        <taxon>Bacillati</taxon>
        <taxon>Bacillota</taxon>
        <taxon>Bacilli</taxon>
        <taxon>Bacillales</taxon>
        <taxon>Paenibacillaceae</taxon>
        <taxon>Paenibacillus</taxon>
    </lineage>
</organism>
<keyword evidence="5" id="KW-0822">Tryptophan biosynthesis</keyword>
<dbReference type="GO" id="GO:0005829">
    <property type="term" value="C:cytosol"/>
    <property type="evidence" value="ECO:0007669"/>
    <property type="project" value="TreeGrafter"/>
</dbReference>
<reference evidence="10 11" key="1">
    <citation type="submission" date="2017-01" db="EMBL/GenBank/DDBJ databases">
        <title>Genome analysis of Paenibacillus selenitrireducens ES3-24.</title>
        <authorList>
            <person name="Xu D."/>
            <person name="Yao R."/>
            <person name="Zheng S."/>
        </authorList>
    </citation>
    <scope>NUCLEOTIDE SEQUENCE [LARGE SCALE GENOMIC DNA]</scope>
    <source>
        <strain evidence="10 11">ES3-24</strain>
    </source>
</reference>
<dbReference type="STRING" id="1324314.BVG16_00795"/>
<dbReference type="Proteomes" id="UP000190188">
    <property type="component" value="Unassembled WGS sequence"/>
</dbReference>
<comment type="similarity">
    <text evidence="9">Belongs to the TrpA family.</text>
</comment>
<dbReference type="GO" id="GO:0004834">
    <property type="term" value="F:tryptophan synthase activity"/>
    <property type="evidence" value="ECO:0007669"/>
    <property type="project" value="UniProtKB-EC"/>
</dbReference>